<keyword evidence="3" id="KW-1185">Reference proteome</keyword>
<name>A0A7H0H3U6_9ACTN</name>
<accession>A0A7H0H3U6</accession>
<dbReference type="EMBL" id="CP060789">
    <property type="protein sequence ID" value="QNP55212.1"/>
    <property type="molecule type" value="Genomic_DNA"/>
</dbReference>
<proteinExistence type="predicted"/>
<keyword evidence="1" id="KW-0472">Membrane</keyword>
<protein>
    <submittedName>
        <fullName evidence="2">Uncharacterized protein</fullName>
    </submittedName>
</protein>
<evidence type="ECO:0000313" key="3">
    <source>
        <dbReference type="Proteomes" id="UP000516117"/>
    </source>
</evidence>
<gene>
    <name evidence="2" type="ORF">H9L22_13310</name>
</gene>
<dbReference type="RefSeq" id="WP_187720348.1">
    <property type="nucleotide sequence ID" value="NZ_CP060789.1"/>
</dbReference>
<dbReference type="AlphaFoldDB" id="A0A7H0H3U6"/>
<evidence type="ECO:0000313" key="2">
    <source>
        <dbReference type="EMBL" id="QNP55212.1"/>
    </source>
</evidence>
<reference evidence="2 3" key="1">
    <citation type="submission" date="2020-08" db="EMBL/GenBank/DDBJ databases">
        <title>Genome sequence of Tessaracoccus defluvii JCM 17540T.</title>
        <authorList>
            <person name="Hyun D.-W."/>
            <person name="Bae J.-W."/>
        </authorList>
    </citation>
    <scope>NUCLEOTIDE SEQUENCE [LARGE SCALE GENOMIC DNA]</scope>
    <source>
        <strain evidence="2 3">JCM 17540</strain>
    </source>
</reference>
<dbReference type="KEGG" id="tdf:H9L22_13310"/>
<feature type="transmembrane region" description="Helical" evidence="1">
    <location>
        <begin position="50"/>
        <end position="77"/>
    </location>
</feature>
<keyword evidence="1" id="KW-1133">Transmembrane helix</keyword>
<keyword evidence="1" id="KW-0812">Transmembrane</keyword>
<dbReference type="Proteomes" id="UP000516117">
    <property type="component" value="Chromosome"/>
</dbReference>
<organism evidence="2 3">
    <name type="scientific">Tessaracoccus defluvii</name>
    <dbReference type="NCBI Taxonomy" id="1285901"/>
    <lineage>
        <taxon>Bacteria</taxon>
        <taxon>Bacillati</taxon>
        <taxon>Actinomycetota</taxon>
        <taxon>Actinomycetes</taxon>
        <taxon>Propionibacteriales</taxon>
        <taxon>Propionibacteriaceae</taxon>
        <taxon>Tessaracoccus</taxon>
    </lineage>
</organism>
<feature type="transmembrane region" description="Helical" evidence="1">
    <location>
        <begin position="6"/>
        <end position="22"/>
    </location>
</feature>
<sequence>MFILGIIGIFTGITAFIAWYLGGQAKKEIEAGAPYQWGGNLKTGYMLGKIFSIITIVGGSLMILFYIAYFIFLFSFLGMY</sequence>
<evidence type="ECO:0000256" key="1">
    <source>
        <dbReference type="SAM" id="Phobius"/>
    </source>
</evidence>